<keyword evidence="6" id="KW-0472">Membrane</keyword>
<evidence type="ECO:0000256" key="6">
    <source>
        <dbReference type="ARBA" id="ARBA00023136"/>
    </source>
</evidence>
<dbReference type="EMBL" id="JABEZX010000007">
    <property type="protein sequence ID" value="MBA0560190.1"/>
    <property type="molecule type" value="Genomic_DNA"/>
</dbReference>
<evidence type="ECO:0000256" key="5">
    <source>
        <dbReference type="ARBA" id="ARBA00022729"/>
    </source>
</evidence>
<accession>A0A7J8M6D4</accession>
<dbReference type="Pfam" id="PF04833">
    <property type="entry name" value="COBRA"/>
    <property type="match status" value="1"/>
</dbReference>
<comment type="caution">
    <text evidence="11">The sequence shown here is derived from an EMBL/GenBank/DDBJ whole genome shotgun (WGS) entry which is preliminary data.</text>
</comment>
<dbReference type="PANTHER" id="PTHR31052:SF19">
    <property type="entry name" value="COBRA-LIKE PROTEIN 7"/>
    <property type="match status" value="1"/>
</dbReference>
<keyword evidence="3" id="KW-1003">Cell membrane</keyword>
<keyword evidence="7" id="KW-0325">Glycoprotein</keyword>
<organism evidence="11 12">
    <name type="scientific">Gossypium lobatum</name>
    <dbReference type="NCBI Taxonomy" id="34289"/>
    <lineage>
        <taxon>Eukaryota</taxon>
        <taxon>Viridiplantae</taxon>
        <taxon>Streptophyta</taxon>
        <taxon>Embryophyta</taxon>
        <taxon>Tracheophyta</taxon>
        <taxon>Spermatophyta</taxon>
        <taxon>Magnoliopsida</taxon>
        <taxon>eudicotyledons</taxon>
        <taxon>Gunneridae</taxon>
        <taxon>Pentapetalae</taxon>
        <taxon>rosids</taxon>
        <taxon>malvids</taxon>
        <taxon>Malvales</taxon>
        <taxon>Malvaceae</taxon>
        <taxon>Malvoideae</taxon>
        <taxon>Gossypium</taxon>
    </lineage>
</organism>
<dbReference type="PANTHER" id="PTHR31052">
    <property type="entry name" value="COBRA-LIKE PROTEIN 7"/>
    <property type="match status" value="1"/>
</dbReference>
<keyword evidence="12" id="KW-1185">Reference proteome</keyword>
<keyword evidence="8" id="KW-0449">Lipoprotein</keyword>
<evidence type="ECO:0000256" key="3">
    <source>
        <dbReference type="ARBA" id="ARBA00022475"/>
    </source>
</evidence>
<evidence type="ECO:0000259" key="10">
    <source>
        <dbReference type="Pfam" id="PF25079"/>
    </source>
</evidence>
<dbReference type="Proteomes" id="UP000593572">
    <property type="component" value="Unassembled WGS sequence"/>
</dbReference>
<dbReference type="AlphaFoldDB" id="A0A7J8M6D4"/>
<feature type="domain" description="COBRA C-terminal" evidence="10">
    <location>
        <begin position="420"/>
        <end position="454"/>
    </location>
</feature>
<comment type="similarity">
    <text evidence="2">Belongs to the COBRA family.</text>
</comment>
<proteinExistence type="inferred from homology"/>
<feature type="signal peptide" evidence="9">
    <location>
        <begin position="1"/>
        <end position="27"/>
    </location>
</feature>
<dbReference type="InterPro" id="IPR006918">
    <property type="entry name" value="COBRA_pln"/>
</dbReference>
<gene>
    <name evidence="11" type="ORF">Golob_017105</name>
</gene>
<reference evidence="11 12" key="1">
    <citation type="journal article" date="2019" name="Genome Biol. Evol.">
        <title>Insights into the evolution of the New World diploid cottons (Gossypium, subgenus Houzingenia) based on genome sequencing.</title>
        <authorList>
            <person name="Grover C.E."/>
            <person name="Arick M.A. 2nd"/>
            <person name="Thrash A."/>
            <person name="Conover J.L."/>
            <person name="Sanders W.S."/>
            <person name="Peterson D.G."/>
            <person name="Frelichowski J.E."/>
            <person name="Scheffler J.A."/>
            <person name="Scheffler B.E."/>
            <person name="Wendel J.F."/>
        </authorList>
    </citation>
    <scope>NUCLEOTIDE SEQUENCE [LARGE SCALE GENOMIC DNA]</scope>
    <source>
        <strain evidence="11">157</strain>
        <tissue evidence="11">Leaf</tissue>
    </source>
</reference>
<dbReference type="InterPro" id="IPR056900">
    <property type="entry name" value="COB_C"/>
</dbReference>
<dbReference type="GO" id="GO:0005886">
    <property type="term" value="C:plasma membrane"/>
    <property type="evidence" value="ECO:0007669"/>
    <property type="project" value="UniProtKB-SubCell"/>
</dbReference>
<evidence type="ECO:0000256" key="8">
    <source>
        <dbReference type="ARBA" id="ARBA00023288"/>
    </source>
</evidence>
<keyword evidence="4" id="KW-0336">GPI-anchor</keyword>
<comment type="subcellular location">
    <subcellularLocation>
        <location evidence="1">Cell membrane</location>
        <topology evidence="1">Lipid-anchor</topology>
        <topology evidence="1">GPI-anchor</topology>
    </subcellularLocation>
</comment>
<evidence type="ECO:0000313" key="12">
    <source>
        <dbReference type="Proteomes" id="UP000593572"/>
    </source>
</evidence>
<sequence length="455" mass="49766">MAVPAQLHSIIFSFILLLLSLFDTSLSQPQTPSPAPAPPPPSDSCNGIFLSYNYTGGHAIPPTDPTNQAYRFESTLTVLNNGRHELKSWRAFVGFQHQELLVSASNAVLADGSSFPAEAGNGTVLAGFPIIDLKSAVETAGDRAQMEVRVGLVGTQFGVGAPDVPMPLNISLVNDGYSCLNATNEGNNVMHVCCIQDDLNSDSNNGVNDEFLARQEGDLVIMYDVIRAYSDNYWAQVSISIHNPLGRLDKWQLSFDWMREEFIYAMRGAYPYVVDTTDCIFGRQGQHYKEMDFSQVLNCERRPTIVDLPPTRANDSILGRIPFCCRNGTILPPLMDPSKSISSFNMQVYKMPPDLNRTELVPPQNWKIKGAMNPEYECGSPIRVTPSQFPDPSGLPSATASIASWQVVCNITQSKQAVPRCCVSYSAFFNDSAIPCNTCACGCNSNPSQTCSATE</sequence>
<evidence type="ECO:0000256" key="1">
    <source>
        <dbReference type="ARBA" id="ARBA00004609"/>
    </source>
</evidence>
<feature type="non-terminal residue" evidence="11">
    <location>
        <position position="455"/>
    </location>
</feature>
<dbReference type="Pfam" id="PF25079">
    <property type="entry name" value="COB_C"/>
    <property type="match status" value="1"/>
</dbReference>
<dbReference type="GO" id="GO:0098552">
    <property type="term" value="C:side of membrane"/>
    <property type="evidence" value="ECO:0007669"/>
    <property type="project" value="UniProtKB-KW"/>
</dbReference>
<evidence type="ECO:0000256" key="9">
    <source>
        <dbReference type="SAM" id="SignalP"/>
    </source>
</evidence>
<dbReference type="GO" id="GO:0010215">
    <property type="term" value="P:cellulose microfibril organization"/>
    <property type="evidence" value="ECO:0007669"/>
    <property type="project" value="InterPro"/>
</dbReference>
<evidence type="ECO:0000313" key="11">
    <source>
        <dbReference type="EMBL" id="MBA0560190.1"/>
    </source>
</evidence>
<evidence type="ECO:0000256" key="4">
    <source>
        <dbReference type="ARBA" id="ARBA00022622"/>
    </source>
</evidence>
<evidence type="ECO:0000256" key="2">
    <source>
        <dbReference type="ARBA" id="ARBA00005507"/>
    </source>
</evidence>
<protein>
    <recommendedName>
        <fullName evidence="10">COBRA C-terminal domain-containing protein</fullName>
    </recommendedName>
</protein>
<name>A0A7J8M6D4_9ROSI</name>
<keyword evidence="5 9" id="KW-0732">Signal</keyword>
<feature type="chain" id="PRO_5029555567" description="COBRA C-terminal domain-containing protein" evidence="9">
    <location>
        <begin position="28"/>
        <end position="455"/>
    </location>
</feature>
<evidence type="ECO:0000256" key="7">
    <source>
        <dbReference type="ARBA" id="ARBA00023180"/>
    </source>
</evidence>